<keyword evidence="4" id="KW-1185">Reference proteome</keyword>
<dbReference type="SUPFAM" id="SSF53041">
    <property type="entry name" value="Resolvase-like"/>
    <property type="match status" value="1"/>
</dbReference>
<evidence type="ECO:0000313" key="4">
    <source>
        <dbReference type="Proteomes" id="UP001596391"/>
    </source>
</evidence>
<evidence type="ECO:0000313" key="3">
    <source>
        <dbReference type="EMBL" id="MFC6647275.1"/>
    </source>
</evidence>
<dbReference type="Pfam" id="PF07508">
    <property type="entry name" value="Recombinase"/>
    <property type="match status" value="1"/>
</dbReference>
<protein>
    <submittedName>
        <fullName evidence="3">Recombinase family protein</fullName>
    </submittedName>
</protein>
<dbReference type="Gene3D" id="3.40.50.1390">
    <property type="entry name" value="Resolvase, N-terminal catalytic domain"/>
    <property type="match status" value="1"/>
</dbReference>
<proteinExistence type="predicted"/>
<evidence type="ECO:0000259" key="1">
    <source>
        <dbReference type="PROSITE" id="PS51736"/>
    </source>
</evidence>
<organism evidence="3 4">
    <name type="scientific">Granulicella cerasi</name>
    <dbReference type="NCBI Taxonomy" id="741063"/>
    <lineage>
        <taxon>Bacteria</taxon>
        <taxon>Pseudomonadati</taxon>
        <taxon>Acidobacteriota</taxon>
        <taxon>Terriglobia</taxon>
        <taxon>Terriglobales</taxon>
        <taxon>Acidobacteriaceae</taxon>
        <taxon>Granulicella</taxon>
    </lineage>
</organism>
<accession>A0ABW1ZCT7</accession>
<dbReference type="CDD" id="cd00338">
    <property type="entry name" value="Ser_Recombinase"/>
    <property type="match status" value="1"/>
</dbReference>
<dbReference type="InterPro" id="IPR038109">
    <property type="entry name" value="DNA_bind_recomb_sf"/>
</dbReference>
<name>A0ABW1ZCT7_9BACT</name>
<feature type="domain" description="Resolvase/invertase-type recombinase catalytic" evidence="1">
    <location>
        <begin position="6"/>
        <end position="156"/>
    </location>
</feature>
<dbReference type="InterPro" id="IPR011109">
    <property type="entry name" value="DNA_bind_recombinase_dom"/>
</dbReference>
<dbReference type="SMART" id="SM00857">
    <property type="entry name" value="Resolvase"/>
    <property type="match status" value="1"/>
</dbReference>
<dbReference type="PROSITE" id="PS51737">
    <property type="entry name" value="RECOMBINASE_DNA_BIND"/>
    <property type="match status" value="1"/>
</dbReference>
<dbReference type="Pfam" id="PF00239">
    <property type="entry name" value="Resolvase"/>
    <property type="match status" value="1"/>
</dbReference>
<dbReference type="EMBL" id="JBHSWI010000001">
    <property type="protein sequence ID" value="MFC6647275.1"/>
    <property type="molecule type" value="Genomic_DNA"/>
</dbReference>
<gene>
    <name evidence="3" type="ORF">ACFQBQ_17200</name>
</gene>
<dbReference type="PROSITE" id="PS51736">
    <property type="entry name" value="RECOMBINASES_3"/>
    <property type="match status" value="1"/>
</dbReference>
<dbReference type="InterPro" id="IPR006119">
    <property type="entry name" value="Resolv_N"/>
</dbReference>
<dbReference type="RefSeq" id="WP_263370818.1">
    <property type="nucleotide sequence ID" value="NZ_JAGSYD010000002.1"/>
</dbReference>
<feature type="domain" description="Recombinase" evidence="2">
    <location>
        <begin position="186"/>
        <end position="310"/>
    </location>
</feature>
<evidence type="ECO:0000259" key="2">
    <source>
        <dbReference type="PROSITE" id="PS51737"/>
    </source>
</evidence>
<comment type="caution">
    <text evidence="3">The sequence shown here is derived from an EMBL/GenBank/DDBJ whole genome shotgun (WGS) entry which is preliminary data.</text>
</comment>
<reference evidence="4" key="1">
    <citation type="journal article" date="2019" name="Int. J. Syst. Evol. Microbiol.">
        <title>The Global Catalogue of Microorganisms (GCM) 10K type strain sequencing project: providing services to taxonomists for standard genome sequencing and annotation.</title>
        <authorList>
            <consortium name="The Broad Institute Genomics Platform"/>
            <consortium name="The Broad Institute Genome Sequencing Center for Infectious Disease"/>
            <person name="Wu L."/>
            <person name="Ma J."/>
        </authorList>
    </citation>
    <scope>NUCLEOTIDE SEQUENCE [LARGE SCALE GENOMIC DNA]</scope>
    <source>
        <strain evidence="4">CGMCC 1.16026</strain>
    </source>
</reference>
<dbReference type="Gene3D" id="3.90.1750.20">
    <property type="entry name" value="Putative Large Serine Recombinase, Chain B, Domain 2"/>
    <property type="match status" value="1"/>
</dbReference>
<dbReference type="PANTHER" id="PTHR30461">
    <property type="entry name" value="DNA-INVERTASE FROM LAMBDOID PROPHAGE"/>
    <property type="match status" value="1"/>
</dbReference>
<dbReference type="Proteomes" id="UP001596391">
    <property type="component" value="Unassembled WGS sequence"/>
</dbReference>
<dbReference type="InterPro" id="IPR036162">
    <property type="entry name" value="Resolvase-like_N_sf"/>
</dbReference>
<dbReference type="PANTHER" id="PTHR30461:SF23">
    <property type="entry name" value="DNA RECOMBINASE-RELATED"/>
    <property type="match status" value="1"/>
</dbReference>
<dbReference type="InterPro" id="IPR050639">
    <property type="entry name" value="SSR_resolvase"/>
</dbReference>
<sequence>MSAPLRVAQYVRMSTEHQQYSTENQSQAILEYARVHGMEIVTTYADHGKSGLNLAGRPGLQRLLQDVQRGEQGFEALLVYDVSRWGRFQDADESAYYEYVLKQAGIKIHYCAEQFQNDGTMPSALIKTLKRTMAGEYSRELSVKVFAGQCRLIELGFRQGGPAGFGLRRHLVDQERNFKQVLEDGERKSLQTDRVVLAAGPAWEVEIVKHMFQSFTEAGDSECEIATRLNQEGVLSDQGRPWTRAAVHQILTNPKYVGSNVYNRRSFKLKRKRVRNPPEMWVMKPDAFEPIVSNEVFQRALAIIEERHRQYSDDDMLARLRDLLSRVGRLSGFIIDEADDMPSSSAYAHRFGSLPRAYALIGWSPGRDYSYLEINRKIRAQHTPLVHEIVEQLRASQADVVQDVRTDLLTINSEYTASLILARCQKTQTGRERWIVRFDAALNPDITIAARLQPGNDGVLDYYLLPKIAGFGTFVRFAEHNPLCLEVFRFENLSYLTAIARRVPVEEAA</sequence>